<dbReference type="CDD" id="cd19756">
    <property type="entry name" value="Bbox2"/>
    <property type="match status" value="1"/>
</dbReference>
<evidence type="ECO:0000313" key="3">
    <source>
        <dbReference type="Proteomes" id="UP000244811"/>
    </source>
</evidence>
<sequence length="247" mass="28850">MNKLVKRETDGLDTLESMGSFASIENSRCPDHYDLPIQYFCLNCKRHCFCSECALTNHQNCEVLTLKEAFKYIMNNEINKWIAQLSTKSENLQVGFRQFLGDKRELWALKLQDLQNNSARTNQIVYNTLQEVNSSTRNWISENNKQIQDQYEDYKKQVEQILVEYENVAKSLREERKSSSAELLRFYNKNYQHLRQLLLSGILEQGKDLECVVKNTPKQLKSEIAAGNAKFKKVVGLLSNFQYNIRV</sequence>
<evidence type="ECO:0008006" key="4">
    <source>
        <dbReference type="Google" id="ProtNLM"/>
    </source>
</evidence>
<keyword evidence="1" id="KW-0175">Coiled coil</keyword>
<dbReference type="EMBL" id="CP056071">
    <property type="protein sequence ID" value="UKK01802.2"/>
    <property type="molecule type" value="Genomic_DNA"/>
</dbReference>
<proteinExistence type="predicted"/>
<accession>A0A976QT91</accession>
<dbReference type="SUPFAM" id="SSF57845">
    <property type="entry name" value="B-box zinc-binding domain"/>
    <property type="match status" value="1"/>
</dbReference>
<gene>
    <name evidence="2" type="ORF">MACK_001155</name>
</gene>
<evidence type="ECO:0000313" key="2">
    <source>
        <dbReference type="EMBL" id="UKK01802.2"/>
    </source>
</evidence>
<dbReference type="Proteomes" id="UP000244811">
    <property type="component" value="Chromosome 2"/>
</dbReference>
<dbReference type="Gene3D" id="3.30.160.60">
    <property type="entry name" value="Classic Zinc Finger"/>
    <property type="match status" value="1"/>
</dbReference>
<dbReference type="AlphaFoldDB" id="A0A976QT91"/>
<name>A0A976QT91_THEOR</name>
<protein>
    <recommendedName>
        <fullName evidence="4">B box-type domain-containing protein</fullName>
    </recommendedName>
</protein>
<evidence type="ECO:0000256" key="1">
    <source>
        <dbReference type="SAM" id="Coils"/>
    </source>
</evidence>
<feature type="coiled-coil region" evidence="1">
    <location>
        <begin position="144"/>
        <end position="182"/>
    </location>
</feature>
<reference evidence="2" key="1">
    <citation type="submission" date="2022-07" db="EMBL/GenBank/DDBJ databases">
        <title>Evaluation of T. orientalis genome assembly methods using nanopore sequencing and analysis of variation between genomes.</title>
        <authorList>
            <person name="Yam J."/>
            <person name="Micallef M.L."/>
            <person name="Liu M."/>
            <person name="Djordjevic S.P."/>
            <person name="Bogema D.R."/>
            <person name="Jenkins C."/>
        </authorList>
    </citation>
    <scope>NUCLEOTIDE SEQUENCE</scope>
    <source>
        <strain evidence="2">Goon Nure</strain>
    </source>
</reference>
<organism evidence="2 3">
    <name type="scientific">Theileria orientalis</name>
    <dbReference type="NCBI Taxonomy" id="68886"/>
    <lineage>
        <taxon>Eukaryota</taxon>
        <taxon>Sar</taxon>
        <taxon>Alveolata</taxon>
        <taxon>Apicomplexa</taxon>
        <taxon>Aconoidasida</taxon>
        <taxon>Piroplasmida</taxon>
        <taxon>Theileriidae</taxon>
        <taxon>Theileria</taxon>
    </lineage>
</organism>